<feature type="region of interest" description="Interaction with tRNA" evidence="9">
    <location>
        <begin position="346"/>
        <end position="347"/>
    </location>
</feature>
<dbReference type="EC" id="2.8.1.13" evidence="9"/>
<feature type="binding site" evidence="9">
    <location>
        <position position="33"/>
    </location>
    <ligand>
        <name>ATP</name>
        <dbReference type="ChEBI" id="CHEBI:30616"/>
    </ligand>
</feature>
<keyword evidence="1 9" id="KW-0820">tRNA-binding</keyword>
<evidence type="ECO:0000256" key="4">
    <source>
        <dbReference type="ARBA" id="ARBA00022741"/>
    </source>
</evidence>
<gene>
    <name evidence="9 12" type="primary">mnmA</name>
    <name evidence="12" type="ORF">GCM10022291_34110</name>
</gene>
<dbReference type="CDD" id="cd01998">
    <property type="entry name" value="MnmA_TRMU-like"/>
    <property type="match status" value="1"/>
</dbReference>
<feature type="site" description="Interaction with tRNA" evidence="9">
    <location>
        <position position="378"/>
    </location>
</feature>
<evidence type="ECO:0000256" key="8">
    <source>
        <dbReference type="ARBA" id="ARBA00051542"/>
    </source>
</evidence>
<dbReference type="Gene3D" id="2.30.30.280">
    <property type="entry name" value="Adenine nucleotide alpha hydrolases-like domains"/>
    <property type="match status" value="1"/>
</dbReference>
<evidence type="ECO:0000313" key="12">
    <source>
        <dbReference type="EMBL" id="GAA4239511.1"/>
    </source>
</evidence>
<dbReference type="PANTHER" id="PTHR11933:SF5">
    <property type="entry name" value="MITOCHONDRIAL TRNA-SPECIFIC 2-THIOURIDYLASE 1"/>
    <property type="match status" value="1"/>
</dbReference>
<dbReference type="Pfam" id="PF20258">
    <property type="entry name" value="tRNA_Me_trans_C"/>
    <property type="match status" value="1"/>
</dbReference>
<organism evidence="12 13">
    <name type="scientific">Postechiella marina</name>
    <dbReference type="NCBI Taxonomy" id="943941"/>
    <lineage>
        <taxon>Bacteria</taxon>
        <taxon>Pseudomonadati</taxon>
        <taxon>Bacteroidota</taxon>
        <taxon>Flavobacteriia</taxon>
        <taxon>Flavobacteriales</taxon>
        <taxon>Flavobacteriaceae</taxon>
        <taxon>Postechiella</taxon>
    </lineage>
</organism>
<evidence type="ECO:0000256" key="6">
    <source>
        <dbReference type="ARBA" id="ARBA00022884"/>
    </source>
</evidence>
<protein>
    <recommendedName>
        <fullName evidence="9">tRNA-specific 2-thiouridylase MnmA</fullName>
        <ecNumber evidence="9">2.8.1.13</ecNumber>
    </recommendedName>
</protein>
<dbReference type="Pfam" id="PF03054">
    <property type="entry name" value="tRNA_Me_trans"/>
    <property type="match status" value="1"/>
</dbReference>
<evidence type="ECO:0000256" key="2">
    <source>
        <dbReference type="ARBA" id="ARBA00022679"/>
    </source>
</evidence>
<feature type="active site" description="Nucleophile" evidence="9">
    <location>
        <position position="100"/>
    </location>
</feature>
<dbReference type="InterPro" id="IPR046885">
    <property type="entry name" value="MnmA-like_C"/>
</dbReference>
<dbReference type="NCBIfam" id="TIGR00420">
    <property type="entry name" value="trmU"/>
    <property type="match status" value="1"/>
</dbReference>
<dbReference type="NCBIfam" id="NF001138">
    <property type="entry name" value="PRK00143.1"/>
    <property type="match status" value="1"/>
</dbReference>
<keyword evidence="7" id="KW-1015">Disulfide bond</keyword>
<accession>A0ABP8CHX9</accession>
<dbReference type="InterPro" id="IPR046884">
    <property type="entry name" value="MnmA-like_central"/>
</dbReference>
<feature type="site" description="Interaction with tRNA" evidence="9">
    <location>
        <position position="125"/>
    </location>
</feature>
<comment type="subcellular location">
    <subcellularLocation>
        <location evidence="9">Cytoplasm</location>
    </subcellularLocation>
</comment>
<evidence type="ECO:0000256" key="3">
    <source>
        <dbReference type="ARBA" id="ARBA00022694"/>
    </source>
</evidence>
<keyword evidence="6 9" id="KW-0694">RNA-binding</keyword>
<comment type="catalytic activity">
    <reaction evidence="8 9">
        <text>S-sulfanyl-L-cysteinyl-[protein] + uridine(34) in tRNA + AH2 + ATP = 2-thiouridine(34) in tRNA + L-cysteinyl-[protein] + A + AMP + diphosphate + H(+)</text>
        <dbReference type="Rhea" id="RHEA:47032"/>
        <dbReference type="Rhea" id="RHEA-COMP:10131"/>
        <dbReference type="Rhea" id="RHEA-COMP:11726"/>
        <dbReference type="Rhea" id="RHEA-COMP:11727"/>
        <dbReference type="Rhea" id="RHEA-COMP:11728"/>
        <dbReference type="ChEBI" id="CHEBI:13193"/>
        <dbReference type="ChEBI" id="CHEBI:15378"/>
        <dbReference type="ChEBI" id="CHEBI:17499"/>
        <dbReference type="ChEBI" id="CHEBI:29950"/>
        <dbReference type="ChEBI" id="CHEBI:30616"/>
        <dbReference type="ChEBI" id="CHEBI:33019"/>
        <dbReference type="ChEBI" id="CHEBI:61963"/>
        <dbReference type="ChEBI" id="CHEBI:65315"/>
        <dbReference type="ChEBI" id="CHEBI:87170"/>
        <dbReference type="ChEBI" id="CHEBI:456215"/>
        <dbReference type="EC" id="2.8.1.13"/>
    </reaction>
</comment>
<dbReference type="Pfam" id="PF20259">
    <property type="entry name" value="tRNA_Me_trans_M"/>
    <property type="match status" value="1"/>
</dbReference>
<name>A0ABP8CHX9_9FLAO</name>
<dbReference type="InterPro" id="IPR023382">
    <property type="entry name" value="MnmA-like_central_sf"/>
</dbReference>
<reference evidence="13" key="1">
    <citation type="journal article" date="2019" name="Int. J. Syst. Evol. Microbiol.">
        <title>The Global Catalogue of Microorganisms (GCM) 10K type strain sequencing project: providing services to taxonomists for standard genome sequencing and annotation.</title>
        <authorList>
            <consortium name="The Broad Institute Genomics Platform"/>
            <consortium name="The Broad Institute Genome Sequencing Center for Infectious Disease"/>
            <person name="Wu L."/>
            <person name="Ma J."/>
        </authorList>
    </citation>
    <scope>NUCLEOTIDE SEQUENCE [LARGE SCALE GENOMIC DNA]</scope>
    <source>
        <strain evidence="13">JCM 17630</strain>
    </source>
</reference>
<keyword evidence="2 9" id="KW-0808">Transferase</keyword>
<proteinExistence type="inferred from homology"/>
<evidence type="ECO:0000256" key="9">
    <source>
        <dbReference type="HAMAP-Rule" id="MF_00144"/>
    </source>
</evidence>
<keyword evidence="5 9" id="KW-0067">ATP-binding</keyword>
<feature type="domain" description="tRNA-specific 2-thiouridylase MnmA-like C-terminal" evidence="10">
    <location>
        <begin position="322"/>
        <end position="394"/>
    </location>
</feature>
<dbReference type="Gene3D" id="3.40.50.620">
    <property type="entry name" value="HUPs"/>
    <property type="match status" value="1"/>
</dbReference>
<comment type="function">
    <text evidence="9">Catalyzes the 2-thiolation of uridine at the wobble position (U34) of tRNA, leading to the formation of s(2)U34.</text>
</comment>
<dbReference type="Gene3D" id="2.40.30.10">
    <property type="entry name" value="Translation factors"/>
    <property type="match status" value="1"/>
</dbReference>
<feature type="active site" description="Cysteine persulfide intermediate" evidence="9">
    <location>
        <position position="200"/>
    </location>
</feature>
<keyword evidence="9" id="KW-0963">Cytoplasm</keyword>
<dbReference type="InterPro" id="IPR014729">
    <property type="entry name" value="Rossmann-like_a/b/a_fold"/>
</dbReference>
<comment type="similarity">
    <text evidence="9">Belongs to the MnmA/TRMU family.</text>
</comment>
<dbReference type="InterPro" id="IPR004506">
    <property type="entry name" value="MnmA-like"/>
</dbReference>
<evidence type="ECO:0000256" key="1">
    <source>
        <dbReference type="ARBA" id="ARBA00022555"/>
    </source>
</evidence>
<dbReference type="HAMAP" id="MF_00144">
    <property type="entry name" value="tRNA_thiouridyl_MnmA"/>
    <property type="match status" value="1"/>
</dbReference>
<feature type="region of interest" description="Interaction with target base in tRNA" evidence="9">
    <location>
        <begin position="95"/>
        <end position="97"/>
    </location>
</feature>
<feature type="binding site" evidence="9">
    <location>
        <position position="124"/>
    </location>
    <ligand>
        <name>ATP</name>
        <dbReference type="ChEBI" id="CHEBI:30616"/>
    </ligand>
</feature>
<keyword evidence="4 9" id="KW-0547">Nucleotide-binding</keyword>
<dbReference type="EMBL" id="BAABCA010000008">
    <property type="protein sequence ID" value="GAA4239511.1"/>
    <property type="molecule type" value="Genomic_DNA"/>
</dbReference>
<evidence type="ECO:0000256" key="7">
    <source>
        <dbReference type="ARBA" id="ARBA00023157"/>
    </source>
</evidence>
<dbReference type="PANTHER" id="PTHR11933">
    <property type="entry name" value="TRNA 5-METHYLAMINOMETHYL-2-THIOURIDYLATE -METHYLTRANSFERASE"/>
    <property type="match status" value="1"/>
</dbReference>
<evidence type="ECO:0000259" key="10">
    <source>
        <dbReference type="Pfam" id="PF20258"/>
    </source>
</evidence>
<feature type="region of interest" description="Interaction with tRNA" evidence="9">
    <location>
        <begin position="150"/>
        <end position="152"/>
    </location>
</feature>
<keyword evidence="3 9" id="KW-0819">tRNA processing</keyword>
<feature type="domain" description="tRNA-specific 2-thiouridylase MnmA-like central" evidence="11">
    <location>
        <begin position="256"/>
        <end position="304"/>
    </location>
</feature>
<dbReference type="RefSeq" id="WP_344789577.1">
    <property type="nucleotide sequence ID" value="NZ_BAABCA010000008.1"/>
</dbReference>
<comment type="caution">
    <text evidence="9">Lacks conserved residue(s) required for the propagation of feature annotation.</text>
</comment>
<sequence>MKRVIIGLSGGVDSSVAAYILKEQGYEVIGLFMKNWHDDSVTISDECPWLDDSNDAMLVADKLGIPFQTVDLSEQYKERIVDYMFNEYEKGRTPNPDVLCNREIKFDVFMKIALELGADYVATGHYCRKGTVNKNGEEVYQLLAGVDGNKDQSYFLCQLSQDQLAKSLFPIGELTKPEVREIAAKLDLVTADKKDSQGLCFIGKVKLPDFLQQQLKPKEGVIVEVSKNNSKFNKEDIQFNSKEEELVYLSRKMNFTEEDGKVVGKHQGAHYFTKGQRKGLGVGGTVEPLFVIDTNVDDNIIYTGQGKAHPGIYKTALFIDNEELHWVRPDLKLENGNSMQVMARIRYRQTLEKATLYKVESGLYIEFENPQSAIAEGQFAAWYLEDELVGSGVIS</sequence>
<comment type="caution">
    <text evidence="12">The sequence shown here is derived from an EMBL/GenBank/DDBJ whole genome shotgun (WGS) entry which is preliminary data.</text>
</comment>
<dbReference type="Proteomes" id="UP001501496">
    <property type="component" value="Unassembled WGS sequence"/>
</dbReference>
<evidence type="ECO:0000259" key="11">
    <source>
        <dbReference type="Pfam" id="PF20259"/>
    </source>
</evidence>
<keyword evidence="13" id="KW-1185">Reference proteome</keyword>
<dbReference type="SUPFAM" id="SSF52402">
    <property type="entry name" value="Adenine nucleotide alpha hydrolases-like"/>
    <property type="match status" value="1"/>
</dbReference>
<feature type="binding site" evidence="9">
    <location>
        <begin position="7"/>
        <end position="14"/>
    </location>
    <ligand>
        <name>ATP</name>
        <dbReference type="ChEBI" id="CHEBI:30616"/>
    </ligand>
</feature>
<evidence type="ECO:0000313" key="13">
    <source>
        <dbReference type="Proteomes" id="UP001501496"/>
    </source>
</evidence>
<evidence type="ECO:0000256" key="5">
    <source>
        <dbReference type="ARBA" id="ARBA00022840"/>
    </source>
</evidence>